<dbReference type="GO" id="GO:0005741">
    <property type="term" value="C:mitochondrial outer membrane"/>
    <property type="evidence" value="ECO:0007669"/>
    <property type="project" value="TreeGrafter"/>
</dbReference>
<dbReference type="FunFam" id="1.20.1260.100:FF:000001">
    <property type="entry name" value="translocator protein 2"/>
    <property type="match status" value="1"/>
</dbReference>
<dbReference type="OrthoDB" id="8841220at2759"/>
<dbReference type="GO" id="GO:0033013">
    <property type="term" value="P:tetrapyrrole metabolic process"/>
    <property type="evidence" value="ECO:0007669"/>
    <property type="project" value="UniProtKB-ARBA"/>
</dbReference>
<feature type="region of interest" description="Disordered" evidence="6">
    <location>
        <begin position="1"/>
        <end position="29"/>
    </location>
</feature>
<dbReference type="InterPro" id="IPR004307">
    <property type="entry name" value="TspO_MBR"/>
</dbReference>
<dbReference type="Proteomes" id="UP000821866">
    <property type="component" value="Chromosome 3"/>
</dbReference>
<dbReference type="VEuPathDB" id="VectorBase:LOC119165315"/>
<comment type="subcellular location">
    <subcellularLocation>
        <location evidence="1">Membrane</location>
        <topology evidence="1">Multi-pass membrane protein</topology>
    </subcellularLocation>
</comment>
<evidence type="ECO:0000256" key="6">
    <source>
        <dbReference type="SAM" id="MobiDB-lite"/>
    </source>
</evidence>
<dbReference type="PANTHER" id="PTHR10057">
    <property type="entry name" value="PERIPHERAL-TYPE BENZODIAZEPINE RECEPTOR"/>
    <property type="match status" value="1"/>
</dbReference>
<dbReference type="OMA" id="ECIFAQL"/>
<organism evidence="8 9">
    <name type="scientific">Rhipicephalus microplus</name>
    <name type="common">Cattle tick</name>
    <name type="synonym">Boophilus microplus</name>
    <dbReference type="NCBI Taxonomy" id="6941"/>
    <lineage>
        <taxon>Eukaryota</taxon>
        <taxon>Metazoa</taxon>
        <taxon>Ecdysozoa</taxon>
        <taxon>Arthropoda</taxon>
        <taxon>Chelicerata</taxon>
        <taxon>Arachnida</taxon>
        <taxon>Acari</taxon>
        <taxon>Parasitiformes</taxon>
        <taxon>Ixodida</taxon>
        <taxon>Ixodoidea</taxon>
        <taxon>Ixodidae</taxon>
        <taxon>Rhipicephalinae</taxon>
        <taxon>Rhipicephalus</taxon>
        <taxon>Boophilus</taxon>
    </lineage>
</organism>
<comment type="caution">
    <text evidence="8">The sequence shown here is derived from an EMBL/GenBank/DDBJ whole genome shotgun (WGS) entry which is preliminary data.</text>
</comment>
<evidence type="ECO:0000256" key="7">
    <source>
        <dbReference type="SAM" id="Phobius"/>
    </source>
</evidence>
<comment type="similarity">
    <text evidence="2">Belongs to the TspO/BZRP family.</text>
</comment>
<evidence type="ECO:0000256" key="5">
    <source>
        <dbReference type="ARBA" id="ARBA00023136"/>
    </source>
</evidence>
<feature type="transmembrane region" description="Helical" evidence="7">
    <location>
        <begin position="44"/>
        <end position="65"/>
    </location>
</feature>
<evidence type="ECO:0000256" key="1">
    <source>
        <dbReference type="ARBA" id="ARBA00004141"/>
    </source>
</evidence>
<dbReference type="AlphaFoldDB" id="A0A9J6E5X5"/>
<sequence>MKFGIVDAPRLEPHESHHSSPTVPDPKSAEGCSSECIFAQLRKYGVPVAITLIPSIGGAFSYRYLRREQRHWYENLRKPVWCPRQWLFFPVFNACYASMGLSSYMVYAQQGFHGSSRLALQLYGTQLALAWCWVPLLFGHRKLGLVYAPV</sequence>
<keyword evidence="5 7" id="KW-0472">Membrane</keyword>
<evidence type="ECO:0000313" key="9">
    <source>
        <dbReference type="Proteomes" id="UP000821866"/>
    </source>
</evidence>
<dbReference type="CDD" id="cd15904">
    <property type="entry name" value="TSPO_MBR"/>
    <property type="match status" value="1"/>
</dbReference>
<dbReference type="Gene3D" id="1.20.1260.100">
    <property type="entry name" value="TspO/MBR protein"/>
    <property type="match status" value="1"/>
</dbReference>
<evidence type="ECO:0000313" key="8">
    <source>
        <dbReference type="EMBL" id="KAH8029694.1"/>
    </source>
</evidence>
<protein>
    <submittedName>
        <fullName evidence="8">Uncharacterized protein</fullName>
    </submittedName>
</protein>
<dbReference type="InterPro" id="IPR038330">
    <property type="entry name" value="TspO/MBR-related_sf"/>
</dbReference>
<gene>
    <name evidence="8" type="ORF">HPB51_002716</name>
</gene>
<dbReference type="EMBL" id="JABSTU010000005">
    <property type="protein sequence ID" value="KAH8029694.1"/>
    <property type="molecule type" value="Genomic_DNA"/>
</dbReference>
<feature type="transmembrane region" description="Helical" evidence="7">
    <location>
        <begin position="86"/>
        <end position="106"/>
    </location>
</feature>
<dbReference type="Pfam" id="PF03073">
    <property type="entry name" value="TspO_MBR"/>
    <property type="match status" value="1"/>
</dbReference>
<proteinExistence type="inferred from homology"/>
<dbReference type="PANTHER" id="PTHR10057:SF0">
    <property type="entry name" value="TRANSLOCATOR PROTEIN"/>
    <property type="match status" value="1"/>
</dbReference>
<feature type="compositionally biased region" description="Basic and acidic residues" evidence="6">
    <location>
        <begin position="9"/>
        <end position="18"/>
    </location>
</feature>
<evidence type="ECO:0000256" key="3">
    <source>
        <dbReference type="ARBA" id="ARBA00022692"/>
    </source>
</evidence>
<keyword evidence="3 7" id="KW-0812">Transmembrane</keyword>
<evidence type="ECO:0000256" key="2">
    <source>
        <dbReference type="ARBA" id="ARBA00007524"/>
    </source>
</evidence>
<keyword evidence="4 7" id="KW-1133">Transmembrane helix</keyword>
<reference evidence="8" key="1">
    <citation type="journal article" date="2020" name="Cell">
        <title>Large-Scale Comparative Analyses of Tick Genomes Elucidate Their Genetic Diversity and Vector Capacities.</title>
        <authorList>
            <consortium name="Tick Genome and Microbiome Consortium (TIGMIC)"/>
            <person name="Jia N."/>
            <person name="Wang J."/>
            <person name="Shi W."/>
            <person name="Du L."/>
            <person name="Sun Y."/>
            <person name="Zhan W."/>
            <person name="Jiang J.F."/>
            <person name="Wang Q."/>
            <person name="Zhang B."/>
            <person name="Ji P."/>
            <person name="Bell-Sakyi L."/>
            <person name="Cui X.M."/>
            <person name="Yuan T.T."/>
            <person name="Jiang B.G."/>
            <person name="Yang W.F."/>
            <person name="Lam T.T."/>
            <person name="Chang Q.C."/>
            <person name="Ding S.J."/>
            <person name="Wang X.J."/>
            <person name="Zhu J.G."/>
            <person name="Ruan X.D."/>
            <person name="Zhao L."/>
            <person name="Wei J.T."/>
            <person name="Ye R.Z."/>
            <person name="Que T.C."/>
            <person name="Du C.H."/>
            <person name="Zhou Y.H."/>
            <person name="Cheng J.X."/>
            <person name="Dai P.F."/>
            <person name="Guo W.B."/>
            <person name="Han X.H."/>
            <person name="Huang E.J."/>
            <person name="Li L.F."/>
            <person name="Wei W."/>
            <person name="Gao Y.C."/>
            <person name="Liu J.Z."/>
            <person name="Shao H.Z."/>
            <person name="Wang X."/>
            <person name="Wang C.C."/>
            <person name="Yang T.C."/>
            <person name="Huo Q.B."/>
            <person name="Li W."/>
            <person name="Chen H.Y."/>
            <person name="Chen S.E."/>
            <person name="Zhou L.G."/>
            <person name="Ni X.B."/>
            <person name="Tian J.H."/>
            <person name="Sheng Y."/>
            <person name="Liu T."/>
            <person name="Pan Y.S."/>
            <person name="Xia L.Y."/>
            <person name="Li J."/>
            <person name="Zhao F."/>
            <person name="Cao W.C."/>
        </authorList>
    </citation>
    <scope>NUCLEOTIDE SEQUENCE</scope>
    <source>
        <strain evidence="8">Rmic-2018</strain>
    </source>
</reference>
<feature type="transmembrane region" description="Helical" evidence="7">
    <location>
        <begin position="118"/>
        <end position="138"/>
    </location>
</feature>
<accession>A0A9J6E5X5</accession>
<reference evidence="8" key="2">
    <citation type="submission" date="2021-09" db="EMBL/GenBank/DDBJ databases">
        <authorList>
            <person name="Jia N."/>
            <person name="Wang J."/>
            <person name="Shi W."/>
            <person name="Du L."/>
            <person name="Sun Y."/>
            <person name="Zhan W."/>
            <person name="Jiang J."/>
            <person name="Wang Q."/>
            <person name="Zhang B."/>
            <person name="Ji P."/>
            <person name="Sakyi L.B."/>
            <person name="Cui X."/>
            <person name="Yuan T."/>
            <person name="Jiang B."/>
            <person name="Yang W."/>
            <person name="Lam T.T.-Y."/>
            <person name="Chang Q."/>
            <person name="Ding S."/>
            <person name="Wang X."/>
            <person name="Zhu J."/>
            <person name="Ruan X."/>
            <person name="Zhao L."/>
            <person name="Wei J."/>
            <person name="Que T."/>
            <person name="Du C."/>
            <person name="Cheng J."/>
            <person name="Dai P."/>
            <person name="Han X."/>
            <person name="Huang E."/>
            <person name="Gao Y."/>
            <person name="Liu J."/>
            <person name="Shao H."/>
            <person name="Ye R."/>
            <person name="Li L."/>
            <person name="Wei W."/>
            <person name="Wang X."/>
            <person name="Wang C."/>
            <person name="Huo Q."/>
            <person name="Li W."/>
            <person name="Guo W."/>
            <person name="Chen H."/>
            <person name="Chen S."/>
            <person name="Zhou L."/>
            <person name="Zhou L."/>
            <person name="Ni X."/>
            <person name="Tian J."/>
            <person name="Zhou Y."/>
            <person name="Sheng Y."/>
            <person name="Liu T."/>
            <person name="Pan Y."/>
            <person name="Xia L."/>
            <person name="Li J."/>
            <person name="Zhao F."/>
            <person name="Cao W."/>
        </authorList>
    </citation>
    <scope>NUCLEOTIDE SEQUENCE</scope>
    <source>
        <strain evidence="8">Rmic-2018</strain>
        <tissue evidence="8">Larvae</tissue>
    </source>
</reference>
<name>A0A9J6E5X5_RHIMP</name>
<keyword evidence="9" id="KW-1185">Reference proteome</keyword>
<evidence type="ECO:0000256" key="4">
    <source>
        <dbReference type="ARBA" id="ARBA00022989"/>
    </source>
</evidence>